<protein>
    <recommendedName>
        <fullName evidence="2">CAAX prenyl protease 2/Lysostaphin resistance protein A-like domain-containing protein</fullName>
    </recommendedName>
</protein>
<dbReference type="GO" id="GO:0080120">
    <property type="term" value="P:CAAX-box protein maturation"/>
    <property type="evidence" value="ECO:0007669"/>
    <property type="project" value="UniProtKB-ARBA"/>
</dbReference>
<evidence type="ECO:0000256" key="1">
    <source>
        <dbReference type="SAM" id="Phobius"/>
    </source>
</evidence>
<evidence type="ECO:0000259" key="2">
    <source>
        <dbReference type="Pfam" id="PF02517"/>
    </source>
</evidence>
<sequence length="283" mass="30508">MHNESAVTSGRPRSIWLALAAVVVYVLLAAGLGSLLSGLASDDQELAQFSLGHFIPLAIAIIGLLLFLRWASWGEDVWRERPTPSLTPKRWWLVSIPVLVVLLPISQLGDIPWASRPIGYVLVIAAGTLMVGFGEELLIRGVLLTALRARHGELVTLLGTSLVFALAHIPGSIIAGASLATIAFQVSFLAAAGAAYYWVRRVTGRLWVAMLAHAFTDWVLYLASGAGTPGASMPQAHSSESPDPFQVTFQILLLVATTISIISVIREDRRKTEAKIARPQLPH</sequence>
<dbReference type="GO" id="GO:0004175">
    <property type="term" value="F:endopeptidase activity"/>
    <property type="evidence" value="ECO:0007669"/>
    <property type="project" value="UniProtKB-ARBA"/>
</dbReference>
<dbReference type="Pfam" id="PF02517">
    <property type="entry name" value="Rce1-like"/>
    <property type="match status" value="1"/>
</dbReference>
<dbReference type="InterPro" id="IPR003675">
    <property type="entry name" value="Rce1/LyrA-like_dom"/>
</dbReference>
<feature type="domain" description="CAAX prenyl protease 2/Lysostaphin resistance protein A-like" evidence="2">
    <location>
        <begin position="119"/>
        <end position="219"/>
    </location>
</feature>
<feature type="transmembrane region" description="Helical" evidence="1">
    <location>
        <begin position="51"/>
        <end position="70"/>
    </location>
</feature>
<feature type="transmembrane region" description="Helical" evidence="1">
    <location>
        <begin position="182"/>
        <end position="199"/>
    </location>
</feature>
<dbReference type="KEGG" id="moy:CVS54_02170"/>
<feature type="transmembrane region" description="Helical" evidence="1">
    <location>
        <begin position="15"/>
        <end position="39"/>
    </location>
</feature>
<name>A0A3Q9J428_9MICO</name>
<gene>
    <name evidence="3" type="ORF">CVS54_02170</name>
</gene>
<feature type="transmembrane region" description="Helical" evidence="1">
    <location>
        <begin position="120"/>
        <end position="143"/>
    </location>
</feature>
<dbReference type="AlphaFoldDB" id="A0A3Q9J428"/>
<dbReference type="EMBL" id="CP031422">
    <property type="protein sequence ID" value="AZS40826.1"/>
    <property type="molecule type" value="Genomic_DNA"/>
</dbReference>
<feature type="transmembrane region" description="Helical" evidence="1">
    <location>
        <begin position="155"/>
        <end position="176"/>
    </location>
</feature>
<evidence type="ECO:0000313" key="4">
    <source>
        <dbReference type="Proteomes" id="UP000274841"/>
    </source>
</evidence>
<reference evidence="3 4" key="1">
    <citation type="submission" date="2018-08" db="EMBL/GenBank/DDBJ databases">
        <title>Microbacterium oxydans strain HG3.</title>
        <authorList>
            <person name="ORTET P."/>
        </authorList>
    </citation>
    <scope>NUCLEOTIDE SEQUENCE [LARGE SCALE GENOMIC DNA]</scope>
    <source>
        <strain evidence="3 4">HG3</strain>
    </source>
</reference>
<keyword evidence="1" id="KW-1133">Transmembrane helix</keyword>
<accession>A0A3Q9J428</accession>
<organism evidence="3 4">
    <name type="scientific">Microbacterium oxydans</name>
    <dbReference type="NCBI Taxonomy" id="82380"/>
    <lineage>
        <taxon>Bacteria</taxon>
        <taxon>Bacillati</taxon>
        <taxon>Actinomycetota</taxon>
        <taxon>Actinomycetes</taxon>
        <taxon>Micrococcales</taxon>
        <taxon>Microbacteriaceae</taxon>
        <taxon>Microbacterium</taxon>
    </lineage>
</organism>
<proteinExistence type="predicted"/>
<keyword evidence="1" id="KW-0812">Transmembrane</keyword>
<feature type="transmembrane region" description="Helical" evidence="1">
    <location>
        <begin position="206"/>
        <end position="227"/>
    </location>
</feature>
<feature type="transmembrane region" description="Helical" evidence="1">
    <location>
        <begin position="247"/>
        <end position="265"/>
    </location>
</feature>
<feature type="transmembrane region" description="Helical" evidence="1">
    <location>
        <begin position="91"/>
        <end position="108"/>
    </location>
</feature>
<dbReference type="Proteomes" id="UP000274841">
    <property type="component" value="Chromosome"/>
</dbReference>
<evidence type="ECO:0000313" key="3">
    <source>
        <dbReference type="EMBL" id="AZS40826.1"/>
    </source>
</evidence>
<keyword evidence="1" id="KW-0472">Membrane</keyword>